<feature type="transmembrane region" description="Helical" evidence="1">
    <location>
        <begin position="12"/>
        <end position="29"/>
    </location>
</feature>
<gene>
    <name evidence="2" type="ORF">CHIRRI_LOCUS1225</name>
</gene>
<name>A0A9N9WN19_9DIPT</name>
<accession>A0A9N9WN19</accession>
<dbReference type="Proteomes" id="UP001153620">
    <property type="component" value="Chromosome 1"/>
</dbReference>
<organism evidence="2 3">
    <name type="scientific">Chironomus riparius</name>
    <dbReference type="NCBI Taxonomy" id="315576"/>
    <lineage>
        <taxon>Eukaryota</taxon>
        <taxon>Metazoa</taxon>
        <taxon>Ecdysozoa</taxon>
        <taxon>Arthropoda</taxon>
        <taxon>Hexapoda</taxon>
        <taxon>Insecta</taxon>
        <taxon>Pterygota</taxon>
        <taxon>Neoptera</taxon>
        <taxon>Endopterygota</taxon>
        <taxon>Diptera</taxon>
        <taxon>Nematocera</taxon>
        <taxon>Chironomoidea</taxon>
        <taxon>Chironomidae</taxon>
        <taxon>Chironominae</taxon>
        <taxon>Chironomus</taxon>
    </lineage>
</organism>
<dbReference type="EMBL" id="OU895877">
    <property type="protein sequence ID" value="CAG9798240.1"/>
    <property type="molecule type" value="Genomic_DNA"/>
</dbReference>
<reference evidence="2" key="1">
    <citation type="submission" date="2022-01" db="EMBL/GenBank/DDBJ databases">
        <authorList>
            <person name="King R."/>
        </authorList>
    </citation>
    <scope>NUCLEOTIDE SEQUENCE</scope>
</reference>
<dbReference type="AlphaFoldDB" id="A0A9N9WN19"/>
<keyword evidence="1" id="KW-1133">Transmembrane helix</keyword>
<evidence type="ECO:0000313" key="3">
    <source>
        <dbReference type="Proteomes" id="UP001153620"/>
    </source>
</evidence>
<reference evidence="2" key="2">
    <citation type="submission" date="2022-10" db="EMBL/GenBank/DDBJ databases">
        <authorList>
            <consortium name="ENA_rothamsted_submissions"/>
            <consortium name="culmorum"/>
            <person name="King R."/>
        </authorList>
    </citation>
    <scope>NUCLEOTIDE SEQUENCE</scope>
</reference>
<proteinExistence type="predicted"/>
<keyword evidence="3" id="KW-1185">Reference proteome</keyword>
<keyword evidence="1" id="KW-0812">Transmembrane</keyword>
<evidence type="ECO:0000313" key="2">
    <source>
        <dbReference type="EMBL" id="CAG9798240.1"/>
    </source>
</evidence>
<sequence>MIEELSVKMKSVRLFFGFYFIFMTFNLILCNESDIDRTWGSVNDNSIRINSPNAFTKNTAEGTIAAFNYTYIVPKIIHGIRLRSFNNSGAVGDIIEGGIGYNFTIFKLVGHSNYMSFVMEGFENNTNPTTTPASSTLEPDRVVLEKGNTDEETKLIEKRFQNYPLPGETAEVNTTLQVPGNILGLRLTSLNNTNGLWEELGGGINNDYVTFIFKGSDVGEPYDFNLQIFGNSSVTLKISVFIVILSSVFMYFI</sequence>
<evidence type="ECO:0000256" key="1">
    <source>
        <dbReference type="SAM" id="Phobius"/>
    </source>
</evidence>
<protein>
    <submittedName>
        <fullName evidence="2">Uncharacterized protein</fullName>
    </submittedName>
</protein>
<keyword evidence="1" id="KW-0472">Membrane</keyword>